<protein>
    <submittedName>
        <fullName evidence="3">Carboxypeptidase Y inhibitor</fullName>
    </submittedName>
</protein>
<dbReference type="Pfam" id="PF01161">
    <property type="entry name" value="PBP"/>
    <property type="match status" value="1"/>
</dbReference>
<feature type="chain" id="PRO_5047048564" evidence="2">
    <location>
        <begin position="17"/>
        <end position="268"/>
    </location>
</feature>
<evidence type="ECO:0000256" key="1">
    <source>
        <dbReference type="SAM" id="MobiDB-lite"/>
    </source>
</evidence>
<feature type="signal peptide" evidence="2">
    <location>
        <begin position="1"/>
        <end position="16"/>
    </location>
</feature>
<dbReference type="SUPFAM" id="SSF49777">
    <property type="entry name" value="PEBP-like"/>
    <property type="match status" value="1"/>
</dbReference>
<dbReference type="InterPro" id="IPR036610">
    <property type="entry name" value="PEBP-like_sf"/>
</dbReference>
<sequence length="268" mass="30469">MYQVLRLVALSTLVSALVRPNVLPEYQQEIIRPSPGVDNNDNVHFQSTIRDVLLANQIIPQVLDDFEPTYYLDLSFPKDHERVLMGNDIPVKSVSERPTFTFHPLTGPPDYGDPPNDKNLTFTLALTDPDALSRKHPVKSEMCHWIVTNLTAPIGSEEIQWPDLMDIVNKFEQLFEDEIDLDSDLSGSKTEMKPGEVESYVPPAPPKKTGPHRYVFVLLEGDVSSLKPPKERPHWGYGKERHGVRDWSEENNLTVVGANFFFAQHKKQ</sequence>
<reference evidence="3 4" key="1">
    <citation type="submission" date="2023-08" db="EMBL/GenBank/DDBJ databases">
        <title>Black Yeasts Isolated from many extreme environments.</title>
        <authorList>
            <person name="Coleine C."/>
            <person name="Stajich J.E."/>
            <person name="Selbmann L."/>
        </authorList>
    </citation>
    <scope>NUCLEOTIDE SEQUENCE [LARGE SCALE GENOMIC DNA]</scope>
    <source>
        <strain evidence="3 4">CCFEE 5885</strain>
    </source>
</reference>
<feature type="region of interest" description="Disordered" evidence="1">
    <location>
        <begin position="184"/>
        <end position="205"/>
    </location>
</feature>
<dbReference type="InterPro" id="IPR035810">
    <property type="entry name" value="PEBP_euk"/>
</dbReference>
<dbReference type="PANTHER" id="PTHR11362">
    <property type="entry name" value="PHOSPHATIDYLETHANOLAMINE-BINDING PROTEIN"/>
    <property type="match status" value="1"/>
</dbReference>
<dbReference type="InterPro" id="IPR008914">
    <property type="entry name" value="PEBP"/>
</dbReference>
<evidence type="ECO:0000313" key="3">
    <source>
        <dbReference type="EMBL" id="KAK5086126.1"/>
    </source>
</evidence>
<name>A0ABR0K5Z3_9EURO</name>
<evidence type="ECO:0000256" key="2">
    <source>
        <dbReference type="SAM" id="SignalP"/>
    </source>
</evidence>
<comment type="caution">
    <text evidence="3">The sequence shown here is derived from an EMBL/GenBank/DDBJ whole genome shotgun (WGS) entry which is preliminary data.</text>
</comment>
<dbReference type="EMBL" id="JAVRRG010000100">
    <property type="protein sequence ID" value="KAK5086126.1"/>
    <property type="molecule type" value="Genomic_DNA"/>
</dbReference>
<dbReference type="CDD" id="cd00866">
    <property type="entry name" value="PEBP_euk"/>
    <property type="match status" value="1"/>
</dbReference>
<dbReference type="Gene3D" id="3.90.280.10">
    <property type="entry name" value="PEBP-like"/>
    <property type="match status" value="1"/>
</dbReference>
<evidence type="ECO:0000313" key="4">
    <source>
        <dbReference type="Proteomes" id="UP001345013"/>
    </source>
</evidence>
<organism evidence="3 4">
    <name type="scientific">Lithohypha guttulata</name>
    <dbReference type="NCBI Taxonomy" id="1690604"/>
    <lineage>
        <taxon>Eukaryota</taxon>
        <taxon>Fungi</taxon>
        <taxon>Dikarya</taxon>
        <taxon>Ascomycota</taxon>
        <taxon>Pezizomycotina</taxon>
        <taxon>Eurotiomycetes</taxon>
        <taxon>Chaetothyriomycetidae</taxon>
        <taxon>Chaetothyriales</taxon>
        <taxon>Trichomeriaceae</taxon>
        <taxon>Lithohypha</taxon>
    </lineage>
</organism>
<keyword evidence="4" id="KW-1185">Reference proteome</keyword>
<dbReference type="Proteomes" id="UP001345013">
    <property type="component" value="Unassembled WGS sequence"/>
</dbReference>
<gene>
    <name evidence="3" type="primary">TFS1</name>
    <name evidence="3" type="ORF">LTR24_007057</name>
</gene>
<keyword evidence="2" id="KW-0732">Signal</keyword>
<dbReference type="PANTHER" id="PTHR11362:SF148">
    <property type="entry name" value="CARBOXYPEPTIDASE Y INHIBITOR"/>
    <property type="match status" value="1"/>
</dbReference>
<accession>A0ABR0K5Z3</accession>
<proteinExistence type="predicted"/>